<organism evidence="1 2">
    <name type="scientific">Bathymodiolus azoricus thioautotrophic gill symbiont</name>
    <dbReference type="NCBI Taxonomy" id="235205"/>
    <lineage>
        <taxon>Bacteria</taxon>
        <taxon>Pseudomonadati</taxon>
        <taxon>Pseudomonadota</taxon>
        <taxon>Gammaproteobacteria</taxon>
        <taxon>sulfur-oxidizing symbionts</taxon>
    </lineage>
</organism>
<comment type="caution">
    <text evidence="1">The sequence shown here is derived from an EMBL/GenBank/DDBJ whole genome shotgun (WGS) entry which is preliminary data.</text>
</comment>
<evidence type="ECO:0000313" key="1">
    <source>
        <dbReference type="EMBL" id="CAB5497527.1"/>
    </source>
</evidence>
<protein>
    <submittedName>
        <fullName evidence="1">Uncharacterized protein</fullName>
    </submittedName>
</protein>
<keyword evidence="2" id="KW-1185">Reference proteome</keyword>
<reference evidence="1" key="1">
    <citation type="submission" date="2020-05" db="EMBL/GenBank/DDBJ databases">
        <authorList>
            <person name="Petersen J."/>
            <person name="Sayavedra L."/>
        </authorList>
    </citation>
    <scope>NUCLEOTIDE SEQUENCE</scope>
    <source>
        <strain evidence="1">B azoricus SOX Menez Gwen</strain>
    </source>
</reference>
<dbReference type="Proteomes" id="UP000635628">
    <property type="component" value="Unassembled WGS sequence"/>
</dbReference>
<dbReference type="EMBL" id="CAESAP020000117">
    <property type="protein sequence ID" value="CAB5497527.1"/>
    <property type="molecule type" value="Genomic_DNA"/>
</dbReference>
<accession>A0ACA8ZRW0</accession>
<name>A0ACA8ZRW0_9GAMM</name>
<sequence>MVIAYAVSYAVTYIATGSGKAAQGAGLFMGIGGLRGGKIGADGKMHYNPG</sequence>
<gene>
    <name evidence="1" type="ORF">AZO1586R_613</name>
</gene>
<proteinExistence type="predicted"/>
<evidence type="ECO:0000313" key="2">
    <source>
        <dbReference type="Proteomes" id="UP000635628"/>
    </source>
</evidence>